<dbReference type="Gene3D" id="3.30.565.10">
    <property type="entry name" value="Histidine kinase-like ATPase, C-terminal domain"/>
    <property type="match status" value="1"/>
</dbReference>
<organism evidence="4 5">
    <name type="scientific">Olivibacter oleidegradans</name>
    <dbReference type="NCBI Taxonomy" id="760123"/>
    <lineage>
        <taxon>Bacteria</taxon>
        <taxon>Pseudomonadati</taxon>
        <taxon>Bacteroidota</taxon>
        <taxon>Sphingobacteriia</taxon>
        <taxon>Sphingobacteriales</taxon>
        <taxon>Sphingobacteriaceae</taxon>
        <taxon>Olivibacter</taxon>
    </lineage>
</organism>
<name>A0ABV6HQD6_9SPHI</name>
<evidence type="ECO:0000313" key="4">
    <source>
        <dbReference type="EMBL" id="MFC0320305.1"/>
    </source>
</evidence>
<keyword evidence="5" id="KW-1185">Reference proteome</keyword>
<feature type="domain" description="Signal transduction histidine kinase subgroup 3 dimerisation and phosphoacceptor" evidence="3">
    <location>
        <begin position="801"/>
        <end position="860"/>
    </location>
</feature>
<dbReference type="Gene3D" id="1.20.5.1930">
    <property type="match status" value="1"/>
</dbReference>
<evidence type="ECO:0000256" key="1">
    <source>
        <dbReference type="ARBA" id="ARBA00022553"/>
    </source>
</evidence>
<dbReference type="InterPro" id="IPR015943">
    <property type="entry name" value="WD40/YVTN_repeat-like_dom_sf"/>
</dbReference>
<feature type="transmembrane region" description="Helical" evidence="2">
    <location>
        <begin position="769"/>
        <end position="789"/>
    </location>
</feature>
<evidence type="ECO:0000256" key="2">
    <source>
        <dbReference type="SAM" id="Phobius"/>
    </source>
</evidence>
<dbReference type="PANTHER" id="PTHR43547">
    <property type="entry name" value="TWO-COMPONENT HISTIDINE KINASE"/>
    <property type="match status" value="1"/>
</dbReference>
<dbReference type="Gene3D" id="2.60.40.10">
    <property type="entry name" value="Immunoglobulins"/>
    <property type="match status" value="1"/>
</dbReference>
<dbReference type="InterPro" id="IPR011047">
    <property type="entry name" value="Quinoprotein_ADH-like_sf"/>
</dbReference>
<dbReference type="InterPro" id="IPR013783">
    <property type="entry name" value="Ig-like_fold"/>
</dbReference>
<gene>
    <name evidence="4" type="ORF">ACFFI0_18405</name>
</gene>
<keyword evidence="2" id="KW-0472">Membrane</keyword>
<dbReference type="EMBL" id="JBHLWO010000002">
    <property type="protein sequence ID" value="MFC0320305.1"/>
    <property type="molecule type" value="Genomic_DNA"/>
</dbReference>
<dbReference type="CDD" id="cd16917">
    <property type="entry name" value="HATPase_UhpB-NarQ-NarX-like"/>
    <property type="match status" value="1"/>
</dbReference>
<accession>A0ABV6HQD6</accession>
<dbReference type="PANTHER" id="PTHR43547:SF2">
    <property type="entry name" value="HYBRID SIGNAL TRANSDUCTION HISTIDINE KINASE C"/>
    <property type="match status" value="1"/>
</dbReference>
<dbReference type="Gene3D" id="2.130.10.10">
    <property type="entry name" value="YVTN repeat-like/Quinoprotein amine dehydrogenase"/>
    <property type="match status" value="2"/>
</dbReference>
<dbReference type="InterPro" id="IPR011110">
    <property type="entry name" value="Reg_prop"/>
</dbReference>
<evidence type="ECO:0000313" key="5">
    <source>
        <dbReference type="Proteomes" id="UP001589774"/>
    </source>
</evidence>
<keyword evidence="2" id="KW-0812">Transmembrane</keyword>
<evidence type="ECO:0000259" key="3">
    <source>
        <dbReference type="Pfam" id="PF07730"/>
    </source>
</evidence>
<dbReference type="Pfam" id="PF07730">
    <property type="entry name" value="HisKA_3"/>
    <property type="match status" value="1"/>
</dbReference>
<dbReference type="Pfam" id="PF07494">
    <property type="entry name" value="Reg_prop"/>
    <property type="match status" value="1"/>
</dbReference>
<comment type="caution">
    <text evidence="4">The sequence shown here is derived from an EMBL/GenBank/DDBJ whole genome shotgun (WGS) entry which is preliminary data.</text>
</comment>
<reference evidence="4 5" key="1">
    <citation type="submission" date="2024-09" db="EMBL/GenBank/DDBJ databases">
        <authorList>
            <person name="Sun Q."/>
            <person name="Mori K."/>
        </authorList>
    </citation>
    <scope>NUCLEOTIDE SEQUENCE [LARGE SCALE GENOMIC DNA]</scope>
    <source>
        <strain evidence="4 5">CCM 7765</strain>
    </source>
</reference>
<dbReference type="InterPro" id="IPR011712">
    <property type="entry name" value="Sig_transdc_His_kin_sub3_dim/P"/>
</dbReference>
<keyword evidence="1" id="KW-0597">Phosphoprotein</keyword>
<proteinExistence type="predicted"/>
<sequence>MYIRKPFLLIVLLTRMLYVYSQEEGFIFRDAKFPENLQSQVITDVIRDSAGLLWMATSGGLCRYDGNETIFLNNKSKPAIPNSRIKTLFPDRQNNLWIGTENGLVRFDLRSWEMNFVKNPELDQYVHKPDIECIGQGRNGNIYAGSFDGRLYQVNGDSLKLLLDINRDYPNHFNKPSIVSISEPYAGELWVSTKAGKMIRLRIREGYLSPPTYFGLPELNNTEIEQVHFHPSGKCLLNIKDRGLYLFDTQNGTFDQIPALERNQVGKDGTVYMAPFNNDHILIFTNKASIGKEQLFTYNFPTNHVSKQEMTYPDNLKDDHIVWFKNLGNSLLMSLNNHVLELLPTNHRFHTLLSNGTSINSIRSIYKHSDGTLYVGSYKDRFIAINERTGEKETLGGQFVYRILPWSKDTLLLGTEGSGLLWFDRKKKRLSSIRLSLAAKSEKLPVEAMTTLTRVSHDSVWVGTYAGLYMVNPYSKTYRVVKHPKLARLKILHVTPVGKKLWIGTPEGLFIWDCQTNSLQTNALGNAVYCITPVDDTFWIGTHGEGVWILDGNGAVRQKITNEDGLADDIVYSILTKADHVAVATHNGLSMIDKQTKQIANYSRLDRLPANEFNQAAAFQQGNTFYLGTINGLLYFNAEAPRVPQVRRLTKTTPLNITSFTTERAGQGLERHYTFPYKQDKRLIIEAGTRYFTIGFGGVSELAKELQFFYRLDGHLDWLPLGRRQEITFVETPPGSYQLHLASRLPDGRWTNASLIVPLQVNPTFYQTIWFKCLLVLFFAIIIWAIFKYREYIQIKERRLRISIASDLHDEVGSSLTRIYYQADSLNSKINGWSGENKQLQQIADTSRQALSTMSDMVWSIDSRFDTIKDLVIRMKDYLYKLQEEVDFQYKFEIRGAYASNGLSQIVRQNLFLIFKEAVTNVIKYGDGSEAIIELVIDNTIHLSIKNTCSNPKELFVNHQGGRGLQNMKERAAKMNAQLSIVEENQYFQVHIILM</sequence>
<dbReference type="Proteomes" id="UP001589774">
    <property type="component" value="Unassembled WGS sequence"/>
</dbReference>
<dbReference type="InterPro" id="IPR036890">
    <property type="entry name" value="HATPase_C_sf"/>
</dbReference>
<dbReference type="RefSeq" id="WP_149105951.1">
    <property type="nucleotide sequence ID" value="NZ_JBHLWO010000002.1"/>
</dbReference>
<keyword evidence="2" id="KW-1133">Transmembrane helix</keyword>
<protein>
    <submittedName>
        <fullName evidence="4">Two-component regulator propeller domain-containing protein</fullName>
    </submittedName>
</protein>
<dbReference type="SUPFAM" id="SSF50998">
    <property type="entry name" value="Quinoprotein alcohol dehydrogenase-like"/>
    <property type="match status" value="1"/>
</dbReference>